<protein>
    <submittedName>
        <fullName evidence="3">YciK family oxidoreductase</fullName>
    </submittedName>
</protein>
<dbReference type="GO" id="GO:0016491">
    <property type="term" value="F:oxidoreductase activity"/>
    <property type="evidence" value="ECO:0007669"/>
    <property type="project" value="UniProtKB-KW"/>
</dbReference>
<dbReference type="Proteomes" id="UP000627715">
    <property type="component" value="Unassembled WGS sequence"/>
</dbReference>
<dbReference type="InterPro" id="IPR002347">
    <property type="entry name" value="SDR_fam"/>
</dbReference>
<sequence length="261" mass="28040">MTSTYTMTSPDLTNKTILVTGAGDGIGKAAAMAYARQQAQVILLGRTQEKLEAVYDAIMAEGLPEPIIHPLDLATAIQDDYNALGEAITSQFGKLDGLLHNASILGGTSPIQYYPAENWDKVIQVNVNAVFKLTRATLAALQAAEDARILLTSSSVGRQGRAYWGAYAVSKFATEGFMQVLADELGNTSNVRVNTINPGATRTSMRRAAYPAEDPATLPTPESLMPAYLYLMAPQSQHLHGEAIEIRELLARINNDVASAN</sequence>
<dbReference type="AlphaFoldDB" id="A0A917GJE9"/>
<keyword evidence="2" id="KW-0560">Oxidoreductase</keyword>
<dbReference type="PANTHER" id="PTHR42901:SF1">
    <property type="entry name" value="ALCOHOL DEHYDROGENASE"/>
    <property type="match status" value="1"/>
</dbReference>
<dbReference type="RefSeq" id="WP_068812606.1">
    <property type="nucleotide sequence ID" value="NZ_BMIY01000001.1"/>
</dbReference>
<gene>
    <name evidence="3" type="primary">yciK</name>
    <name evidence="3" type="ORF">GCM10011403_02340</name>
</gene>
<reference evidence="3" key="1">
    <citation type="journal article" date="2014" name="Int. J. Syst. Evol. Microbiol.">
        <title>Complete genome sequence of Corynebacterium casei LMG S-19264T (=DSM 44701T), isolated from a smear-ripened cheese.</title>
        <authorList>
            <consortium name="US DOE Joint Genome Institute (JGI-PGF)"/>
            <person name="Walter F."/>
            <person name="Albersmeier A."/>
            <person name="Kalinowski J."/>
            <person name="Ruckert C."/>
        </authorList>
    </citation>
    <scope>NUCLEOTIDE SEQUENCE</scope>
    <source>
        <strain evidence="3">CGMCC 1.15425</strain>
    </source>
</reference>
<dbReference type="Gene3D" id="3.40.50.720">
    <property type="entry name" value="NAD(P)-binding Rossmann-like Domain"/>
    <property type="match status" value="1"/>
</dbReference>
<comment type="similarity">
    <text evidence="1">Belongs to the short-chain dehydrogenases/reductases (SDR) family.</text>
</comment>
<organism evidence="3 4">
    <name type="scientific">Pseudohongiella nitratireducens</name>
    <dbReference type="NCBI Taxonomy" id="1768907"/>
    <lineage>
        <taxon>Bacteria</taxon>
        <taxon>Pseudomonadati</taxon>
        <taxon>Pseudomonadota</taxon>
        <taxon>Gammaproteobacteria</taxon>
        <taxon>Pseudomonadales</taxon>
        <taxon>Pseudohongiellaceae</taxon>
        <taxon>Pseudohongiella</taxon>
    </lineage>
</organism>
<dbReference type="PROSITE" id="PS00061">
    <property type="entry name" value="ADH_SHORT"/>
    <property type="match status" value="1"/>
</dbReference>
<keyword evidence="4" id="KW-1185">Reference proteome</keyword>
<dbReference type="OrthoDB" id="9790785at2"/>
<dbReference type="PRINTS" id="PR00081">
    <property type="entry name" value="GDHRDH"/>
</dbReference>
<evidence type="ECO:0000313" key="4">
    <source>
        <dbReference type="Proteomes" id="UP000627715"/>
    </source>
</evidence>
<dbReference type="PANTHER" id="PTHR42901">
    <property type="entry name" value="ALCOHOL DEHYDROGENASE"/>
    <property type="match status" value="1"/>
</dbReference>
<evidence type="ECO:0000256" key="1">
    <source>
        <dbReference type="ARBA" id="ARBA00006484"/>
    </source>
</evidence>
<dbReference type="NCBIfam" id="NF006509">
    <property type="entry name" value="PRK08945.1"/>
    <property type="match status" value="1"/>
</dbReference>
<dbReference type="InterPro" id="IPR020904">
    <property type="entry name" value="Sc_DH/Rdtase_CS"/>
</dbReference>
<reference evidence="3" key="2">
    <citation type="submission" date="2020-09" db="EMBL/GenBank/DDBJ databases">
        <authorList>
            <person name="Sun Q."/>
            <person name="Zhou Y."/>
        </authorList>
    </citation>
    <scope>NUCLEOTIDE SEQUENCE</scope>
    <source>
        <strain evidence="3">CGMCC 1.15425</strain>
    </source>
</reference>
<evidence type="ECO:0000256" key="2">
    <source>
        <dbReference type="ARBA" id="ARBA00023002"/>
    </source>
</evidence>
<dbReference type="Pfam" id="PF00106">
    <property type="entry name" value="adh_short"/>
    <property type="match status" value="1"/>
</dbReference>
<dbReference type="SUPFAM" id="SSF51735">
    <property type="entry name" value="NAD(P)-binding Rossmann-fold domains"/>
    <property type="match status" value="1"/>
</dbReference>
<name>A0A917GJE9_9GAMM</name>
<dbReference type="EMBL" id="BMIY01000001">
    <property type="protein sequence ID" value="GGG48814.1"/>
    <property type="molecule type" value="Genomic_DNA"/>
</dbReference>
<evidence type="ECO:0000313" key="3">
    <source>
        <dbReference type="EMBL" id="GGG48814.1"/>
    </source>
</evidence>
<comment type="caution">
    <text evidence="3">The sequence shown here is derived from an EMBL/GenBank/DDBJ whole genome shotgun (WGS) entry which is preliminary data.</text>
</comment>
<dbReference type="InterPro" id="IPR036291">
    <property type="entry name" value="NAD(P)-bd_dom_sf"/>
</dbReference>
<proteinExistence type="inferred from homology"/>
<accession>A0A917GJE9</accession>